<name>A0A7W6R234_9HYPH</name>
<evidence type="ECO:0000313" key="4">
    <source>
        <dbReference type="Proteomes" id="UP000540909"/>
    </source>
</evidence>
<feature type="domain" description="DUF2264" evidence="1">
    <location>
        <begin position="26"/>
        <end position="363"/>
    </location>
</feature>
<proteinExistence type="predicted"/>
<protein>
    <recommendedName>
        <fullName evidence="5">DUF2264 domain-containing protein</fullName>
    </recommendedName>
</protein>
<dbReference type="EMBL" id="JACIFY010000005">
    <property type="protein sequence ID" value="MBB4235411.1"/>
    <property type="molecule type" value="Genomic_DNA"/>
</dbReference>
<dbReference type="PANTHER" id="PTHR35339:SF4">
    <property type="entry name" value="LINALOOL DEHYDRATASE_ISOMERASE DOMAIN-CONTAINING PROTEIN"/>
    <property type="match status" value="1"/>
</dbReference>
<feature type="domain" description="DUF2264" evidence="2">
    <location>
        <begin position="373"/>
        <end position="601"/>
    </location>
</feature>
<evidence type="ECO:0008006" key="5">
    <source>
        <dbReference type="Google" id="ProtNLM"/>
    </source>
</evidence>
<reference evidence="3 4" key="1">
    <citation type="submission" date="2020-08" db="EMBL/GenBank/DDBJ databases">
        <title>Genomic Encyclopedia of Type Strains, Phase IV (KMG-V): Genome sequencing to study the core and pangenomes of soil and plant-associated prokaryotes.</title>
        <authorList>
            <person name="Whitman W."/>
        </authorList>
    </citation>
    <scope>NUCLEOTIDE SEQUENCE [LARGE SCALE GENOMIC DNA]</scope>
    <source>
        <strain evidence="3 4">SEMIA 4089</strain>
    </source>
</reference>
<comment type="caution">
    <text evidence="3">The sequence shown here is derived from an EMBL/GenBank/DDBJ whole genome shotgun (WGS) entry which is preliminary data.</text>
</comment>
<gene>
    <name evidence="3" type="ORF">GGD57_001973</name>
</gene>
<dbReference type="AlphaFoldDB" id="A0A7W6R234"/>
<dbReference type="PANTHER" id="PTHR35339">
    <property type="entry name" value="LINALOOL DEHYDRATASE_ISOMERASE DOMAIN-CONTAINING PROTEIN"/>
    <property type="match status" value="1"/>
</dbReference>
<dbReference type="Proteomes" id="UP000540909">
    <property type="component" value="Unassembled WGS sequence"/>
</dbReference>
<evidence type="ECO:0000259" key="1">
    <source>
        <dbReference type="Pfam" id="PF10022"/>
    </source>
</evidence>
<dbReference type="Pfam" id="PF10022">
    <property type="entry name" value="DUF2264"/>
    <property type="match status" value="1"/>
</dbReference>
<dbReference type="PIRSF" id="PIRSF014753">
    <property type="entry name" value="UCP014753"/>
    <property type="match status" value="1"/>
</dbReference>
<dbReference type="InterPro" id="IPR049349">
    <property type="entry name" value="DUF2264_N"/>
</dbReference>
<accession>A0A7W6R234</accession>
<dbReference type="Pfam" id="PF20938">
    <property type="entry name" value="DUF2264_C"/>
    <property type="match status" value="1"/>
</dbReference>
<dbReference type="InterPro" id="IPR049237">
    <property type="entry name" value="DUF2264_C"/>
</dbReference>
<organism evidence="3 4">
    <name type="scientific">Rhizobium esperanzae</name>
    <dbReference type="NCBI Taxonomy" id="1967781"/>
    <lineage>
        <taxon>Bacteria</taxon>
        <taxon>Pseudomonadati</taxon>
        <taxon>Pseudomonadota</taxon>
        <taxon>Alphaproteobacteria</taxon>
        <taxon>Hyphomicrobiales</taxon>
        <taxon>Rhizobiaceae</taxon>
        <taxon>Rhizobium/Agrobacterium group</taxon>
        <taxon>Rhizobium</taxon>
    </lineage>
</organism>
<sequence>MLKPVSDAMTYDPASANPLAGNPLESRADMSRALLALFDPLLACFSKGNARVRLNGAAAHFDRAAADLEGFARPLWGLAPLGAGGGDFAHWHRFAEGLANGTDPAHPEYWGTVNGRDQRMVELAALSFALALVPEKIWEPLDAPARSNVVAYLKHARQFDYADNNWKFFRIFVDIALDRLGVDFDRSLTRQYLQELEGFYIGDGWYRDGNVRRIDHYIPFAMHFYGLIYSKLVDDDYAKLYRERAVLFARDFRHWFAADGATIPFGRSLTYRFACAGFWSALAFADLEALPWGEVKHLCLQHLRWWRDKPIADRDGVLSIGFGYPNLLMSESYNSAGSPYWALKAFLPLAVAEDHPFWTAEEKAPEPTSSAIPQRHPGMVLMPAGGDVVALSSGQENLQMRFGTEKYAKFAYSARYGFSVESDERGFALAAFDSMLAFSDDGLHYRVRETNAEARLAGDVLHSRWSPFPDVEVETWLVPAAPWHIRLHRISSGRPLRIAEGGFAIGRRDFEQDRLSASEGAAYAIGQADFSGILDLGSSVKRTGLAQKAQPNTNVIVAKTIVPQLRGQIPAGETILVTTVLALDDPAAVSSAWTRPPQAPNLAALEALVREKGVTVSAIEAPGQMP</sequence>
<dbReference type="InterPro" id="IPR016624">
    <property type="entry name" value="UCP014753"/>
</dbReference>
<evidence type="ECO:0000313" key="3">
    <source>
        <dbReference type="EMBL" id="MBB4235411.1"/>
    </source>
</evidence>
<evidence type="ECO:0000259" key="2">
    <source>
        <dbReference type="Pfam" id="PF20938"/>
    </source>
</evidence>